<evidence type="ECO:0000256" key="2">
    <source>
        <dbReference type="ARBA" id="ARBA00052296"/>
    </source>
</evidence>
<dbReference type="NCBIfam" id="TIGR00345">
    <property type="entry name" value="GET3_arsA_TRC40"/>
    <property type="match status" value="1"/>
</dbReference>
<evidence type="ECO:0000259" key="5">
    <source>
        <dbReference type="SMART" id="SM00382"/>
    </source>
</evidence>
<dbReference type="SMART" id="SM00382">
    <property type="entry name" value="AAA"/>
    <property type="match status" value="2"/>
</dbReference>
<keyword evidence="4" id="KW-0059">Arsenical resistance</keyword>
<proteinExistence type="inferred from homology"/>
<dbReference type="InterPro" id="IPR016300">
    <property type="entry name" value="ATPase_ArsA/GET3"/>
</dbReference>
<comment type="similarity">
    <text evidence="1 4">Belongs to the arsA ATPase family.</text>
</comment>
<dbReference type="PANTHER" id="PTHR10803:SF3">
    <property type="entry name" value="ATPASE GET3"/>
    <property type="match status" value="1"/>
</dbReference>
<organism evidence="6 7">
    <name type="scientific">Pseudomonas extremaustralis</name>
    <dbReference type="NCBI Taxonomy" id="359110"/>
    <lineage>
        <taxon>Bacteria</taxon>
        <taxon>Pseudomonadati</taxon>
        <taxon>Pseudomonadota</taxon>
        <taxon>Gammaproteobacteria</taxon>
        <taxon>Pseudomonadales</taxon>
        <taxon>Pseudomonadaceae</taxon>
        <taxon>Pseudomonas</taxon>
    </lineage>
</organism>
<dbReference type="RefSeq" id="WP_150295714.1">
    <property type="nucleotide sequence ID" value="NZ_VTFH01000002.1"/>
</dbReference>
<dbReference type="EMBL" id="VTFH01000002">
    <property type="protein sequence ID" value="KAA8558002.1"/>
    <property type="molecule type" value="Genomic_DNA"/>
</dbReference>
<dbReference type="CDD" id="cd02035">
    <property type="entry name" value="ArsA"/>
    <property type="match status" value="2"/>
</dbReference>
<keyword evidence="4" id="KW-1278">Translocase</keyword>
<sequence length="586" mass="62631">MQPTIKLLDQPTKYMFFTGKGGVGKTSVSTAVSIALADAGKRVLLVSTDAASNLDEMLGVELSNQPVAVPEVPGMFVLNIDPEAAAIDYRARVVEQMGSQASDQDIALVREQLSGACTTEIATFDEFAHLLSEGAAAYDYVVFDTAPTGHTLRLLSLPKAWSGFLEGNDRGASCLGPHSGLKMQEQLFKQALAALNNSALTTVVLVTRPDKGALDEAAHSSDELRELGLVNQRLVVNAMFKRSDLNDPIAAAIEAVGQRALDQMPASLRQLSADYISLKAVDSVGLPALRGLLAPEPARPTSTATQAPSRLEHHTLSELIAELANDERGVIMVMGKGGVGKTTIAAAVALGLVQHGKSVHLSTTDPAAHLAVTLNADVKGLSVGRIDPKVETQKYVDKIVASRAPTLTEAEIALLIEDLRSPCTEEVAVFHAFSRVVSQARTSFVVLDTAPTGHSLLLMDATGAYHRQMLREFKGRASDHIVTPLMRLQDANYTKILLVTLPEATPVSQAAALQDDLRRANIEPYAWVVNKSLLATATTDPLLRARLDSEQKQMTRVADQTSHAVIVVPWTAEPPVGVAALKHLLD</sequence>
<dbReference type="InterPro" id="IPR003593">
    <property type="entry name" value="AAA+_ATPase"/>
</dbReference>
<protein>
    <recommendedName>
        <fullName evidence="3 4">Arsenical pump-driving ATPase</fullName>
        <ecNumber evidence="3 4">7.3.2.7</ecNumber>
    </recommendedName>
</protein>
<comment type="function">
    <text evidence="4">Anion-transporting ATPase.</text>
</comment>
<reference evidence="6 7" key="1">
    <citation type="journal article" date="2018" name="Plant Biotechnol. Rep.">
        <title>Diversity and antifungal activity of endophytic bacteria associated with Panax ginseng seedlings.</title>
        <authorList>
            <person name="Park J.M."/>
            <person name="Hong C.E."/>
            <person name="Jo S.H."/>
        </authorList>
    </citation>
    <scope>NUCLEOTIDE SEQUENCE [LARGE SCALE GENOMIC DNA]</scope>
    <source>
        <strain evidence="6 7">PgKB38</strain>
    </source>
</reference>
<dbReference type="GO" id="GO:0016887">
    <property type="term" value="F:ATP hydrolysis activity"/>
    <property type="evidence" value="ECO:0007669"/>
    <property type="project" value="UniProtKB-UniRule"/>
</dbReference>
<accession>A0A5M9IPA0</accession>
<dbReference type="InterPro" id="IPR027541">
    <property type="entry name" value="Ars_ATPase"/>
</dbReference>
<feature type="domain" description="AAA+ ATPase" evidence="5">
    <location>
        <begin position="11"/>
        <end position="231"/>
    </location>
</feature>
<evidence type="ECO:0000256" key="4">
    <source>
        <dbReference type="PIRNR" id="PIRNR001327"/>
    </source>
</evidence>
<dbReference type="PIRSF" id="PIRSF001327">
    <property type="entry name" value="Arsenical_pump-driving_ATPase"/>
    <property type="match status" value="1"/>
</dbReference>
<gene>
    <name evidence="6" type="primary">arsA</name>
    <name evidence="6" type="ORF">FX985_04341</name>
</gene>
<evidence type="ECO:0000256" key="3">
    <source>
        <dbReference type="NCBIfam" id="TIGR04291"/>
    </source>
</evidence>
<comment type="catalytic activity">
    <reaction evidence="2 4">
        <text>arsenite(in) + ATP + H2O = arsenite(out) + ADP + phosphate + H(+)</text>
        <dbReference type="Rhea" id="RHEA:11348"/>
        <dbReference type="ChEBI" id="CHEBI:15377"/>
        <dbReference type="ChEBI" id="CHEBI:15378"/>
        <dbReference type="ChEBI" id="CHEBI:29242"/>
        <dbReference type="ChEBI" id="CHEBI:30616"/>
        <dbReference type="ChEBI" id="CHEBI:43474"/>
        <dbReference type="ChEBI" id="CHEBI:456216"/>
        <dbReference type="EC" id="7.3.2.7"/>
    </reaction>
</comment>
<dbReference type="GO" id="GO:0015446">
    <property type="term" value="F:ATPase-coupled arsenite transmembrane transporter activity"/>
    <property type="evidence" value="ECO:0007669"/>
    <property type="project" value="UniProtKB-UniRule"/>
</dbReference>
<dbReference type="GO" id="GO:0005524">
    <property type="term" value="F:ATP binding"/>
    <property type="evidence" value="ECO:0007669"/>
    <property type="project" value="UniProtKB-UniRule"/>
</dbReference>
<dbReference type="InterPro" id="IPR027417">
    <property type="entry name" value="P-loop_NTPase"/>
</dbReference>
<dbReference type="InterPro" id="IPR025723">
    <property type="entry name" value="ArsA/GET3_ATPase-like"/>
</dbReference>
<name>A0A5M9IPA0_9PSED</name>
<dbReference type="PANTHER" id="PTHR10803">
    <property type="entry name" value="ARSENICAL PUMP-DRIVING ATPASE ARSENITE-TRANSLOCATING ATPASE"/>
    <property type="match status" value="1"/>
</dbReference>
<evidence type="ECO:0000313" key="6">
    <source>
        <dbReference type="EMBL" id="KAA8558002.1"/>
    </source>
</evidence>
<dbReference type="EC" id="7.3.2.7" evidence="3 4"/>
<keyword evidence="6" id="KW-0378">Hydrolase</keyword>
<dbReference type="Gene3D" id="3.40.50.300">
    <property type="entry name" value="P-loop containing nucleotide triphosphate hydrolases"/>
    <property type="match status" value="2"/>
</dbReference>
<evidence type="ECO:0000256" key="1">
    <source>
        <dbReference type="ARBA" id="ARBA00011040"/>
    </source>
</evidence>
<comment type="caution">
    <text evidence="6">The sequence shown here is derived from an EMBL/GenBank/DDBJ whole genome shotgun (WGS) entry which is preliminary data.</text>
</comment>
<dbReference type="AlphaFoldDB" id="A0A5M9IPA0"/>
<keyword evidence="4" id="KW-0547">Nucleotide-binding</keyword>
<feature type="domain" description="AAA+ ATPase" evidence="5">
    <location>
        <begin position="327"/>
        <end position="487"/>
    </location>
</feature>
<dbReference type="SUPFAM" id="SSF52540">
    <property type="entry name" value="P-loop containing nucleoside triphosphate hydrolases"/>
    <property type="match status" value="2"/>
</dbReference>
<dbReference type="Proteomes" id="UP000323425">
    <property type="component" value="Unassembled WGS sequence"/>
</dbReference>
<dbReference type="NCBIfam" id="TIGR04291">
    <property type="entry name" value="arsen_driv_ArsA"/>
    <property type="match status" value="1"/>
</dbReference>
<keyword evidence="4" id="KW-0067">ATP-binding</keyword>
<evidence type="ECO:0000313" key="7">
    <source>
        <dbReference type="Proteomes" id="UP000323425"/>
    </source>
</evidence>
<dbReference type="Pfam" id="PF02374">
    <property type="entry name" value="ArsA_ATPase"/>
    <property type="match status" value="3"/>
</dbReference>